<dbReference type="RefSeq" id="XP_018014871.1">
    <property type="nucleotide sequence ID" value="XM_018159382.2"/>
</dbReference>
<dbReference type="OrthoDB" id="153074at2759"/>
<name>A0A8B7NMH8_HYAAZ</name>
<evidence type="ECO:0000256" key="6">
    <source>
        <dbReference type="ARBA" id="ARBA00022490"/>
    </source>
</evidence>
<comment type="similarity">
    <text evidence="2">Belongs to the sepiapterin reductase family.</text>
</comment>
<dbReference type="PANTHER" id="PTHR44085:SF2">
    <property type="entry name" value="SEPIAPTERIN REDUCTASE"/>
    <property type="match status" value="1"/>
</dbReference>
<reference evidence="10 11" key="1">
    <citation type="submission" date="2025-04" db="UniProtKB">
        <authorList>
            <consortium name="RefSeq"/>
        </authorList>
    </citation>
    <scope>IDENTIFICATION</scope>
    <source>
        <tissue evidence="10 11">Whole organism</tissue>
    </source>
</reference>
<dbReference type="KEGG" id="hazt:108671799"/>
<evidence type="ECO:0000313" key="9">
    <source>
        <dbReference type="Proteomes" id="UP000694843"/>
    </source>
</evidence>
<accession>A0A8B7NMH8</accession>
<gene>
    <name evidence="10 11 12" type="primary">LOC108671799</name>
</gene>
<dbReference type="GO" id="GO:0005737">
    <property type="term" value="C:cytoplasm"/>
    <property type="evidence" value="ECO:0007669"/>
    <property type="project" value="UniProtKB-SubCell"/>
</dbReference>
<evidence type="ECO:0000313" key="12">
    <source>
        <dbReference type="RefSeq" id="XP_018014873.1"/>
    </source>
</evidence>
<evidence type="ECO:0000313" key="11">
    <source>
        <dbReference type="RefSeq" id="XP_018014872.1"/>
    </source>
</evidence>
<evidence type="ECO:0000256" key="2">
    <source>
        <dbReference type="ARBA" id="ARBA00010483"/>
    </source>
</evidence>
<comment type="subcellular location">
    <subcellularLocation>
        <location evidence="1">Cytoplasm</location>
    </subcellularLocation>
</comment>
<dbReference type="InterPro" id="IPR051721">
    <property type="entry name" value="Biopterin_syn/organic_redct"/>
</dbReference>
<evidence type="ECO:0000256" key="3">
    <source>
        <dbReference type="ARBA" id="ARBA00011738"/>
    </source>
</evidence>
<evidence type="ECO:0000256" key="4">
    <source>
        <dbReference type="ARBA" id="ARBA00013075"/>
    </source>
</evidence>
<dbReference type="FunFam" id="3.40.50.720:FF:000259">
    <property type="entry name" value="Sepiapterin reductase"/>
    <property type="match status" value="1"/>
</dbReference>
<keyword evidence="6" id="KW-0963">Cytoplasm</keyword>
<dbReference type="InterPro" id="IPR036291">
    <property type="entry name" value="NAD(P)-bd_dom_sf"/>
</dbReference>
<keyword evidence="7" id="KW-0521">NADP</keyword>
<dbReference type="GO" id="GO:0004757">
    <property type="term" value="F:sepiapterin reductase (NADP+) activity"/>
    <property type="evidence" value="ECO:0007669"/>
    <property type="project" value="UniProtKB-EC"/>
</dbReference>
<keyword evidence="9" id="KW-1185">Reference proteome</keyword>
<dbReference type="PRINTS" id="PR00081">
    <property type="entry name" value="GDHRDH"/>
</dbReference>
<dbReference type="RefSeq" id="XP_018014873.1">
    <property type="nucleotide sequence ID" value="XM_018159384.2"/>
</dbReference>
<protein>
    <recommendedName>
        <fullName evidence="5">Sepiapterin reductase</fullName>
        <ecNumber evidence="4">1.1.1.153</ecNumber>
    </recommendedName>
</protein>
<keyword evidence="8" id="KW-0560">Oxidoreductase</keyword>
<dbReference type="NCBIfam" id="TIGR01500">
    <property type="entry name" value="sepiapter_red"/>
    <property type="match status" value="1"/>
</dbReference>
<dbReference type="GO" id="GO:0006729">
    <property type="term" value="P:tetrahydrobiopterin biosynthetic process"/>
    <property type="evidence" value="ECO:0007669"/>
    <property type="project" value="InterPro"/>
</dbReference>
<dbReference type="AlphaFoldDB" id="A0A8B7NMH8"/>
<evidence type="ECO:0000313" key="10">
    <source>
        <dbReference type="RefSeq" id="XP_018014871.1"/>
    </source>
</evidence>
<comment type="subunit">
    <text evidence="3">Homodimer.</text>
</comment>
<sequence>MAWGKTVVVVTGASRGIGAAVCERLAPHLGIGSVIIGVARDETNLERCKSCVKEANPSVAFISVQQDLSSLEASVVQHALAQGFEEALRSPGGALSTALMVHNAGSLGDVIYTKDLNNFAEVSKYYDLNVSSVVVLNAAFLSLAKVQQAATPSMTIKVVNISSICALEPFKSWSLYCSGKAARDMFFRVLAAEEPSVTVLSYAPGPVDTAMQKEARTNTADVSLRESFIAKFNAGETLTASQTVDKMISLLESGAFTSGGHVDYYDV</sequence>
<dbReference type="Gene3D" id="3.40.50.720">
    <property type="entry name" value="NAD(P)-binding Rossmann-like Domain"/>
    <property type="match status" value="1"/>
</dbReference>
<evidence type="ECO:0000256" key="7">
    <source>
        <dbReference type="ARBA" id="ARBA00022857"/>
    </source>
</evidence>
<dbReference type="EC" id="1.1.1.153" evidence="4"/>
<dbReference type="PANTHER" id="PTHR44085">
    <property type="entry name" value="SEPIAPTERIN REDUCTASE"/>
    <property type="match status" value="1"/>
</dbReference>
<organism evidence="9 11">
    <name type="scientific">Hyalella azteca</name>
    <name type="common">Amphipod</name>
    <dbReference type="NCBI Taxonomy" id="294128"/>
    <lineage>
        <taxon>Eukaryota</taxon>
        <taxon>Metazoa</taxon>
        <taxon>Ecdysozoa</taxon>
        <taxon>Arthropoda</taxon>
        <taxon>Crustacea</taxon>
        <taxon>Multicrustacea</taxon>
        <taxon>Malacostraca</taxon>
        <taxon>Eumalacostraca</taxon>
        <taxon>Peracarida</taxon>
        <taxon>Amphipoda</taxon>
        <taxon>Senticaudata</taxon>
        <taxon>Talitrida</taxon>
        <taxon>Talitroidea</taxon>
        <taxon>Hyalellidae</taxon>
        <taxon>Hyalella</taxon>
    </lineage>
</organism>
<evidence type="ECO:0000256" key="5">
    <source>
        <dbReference type="ARBA" id="ARBA00019170"/>
    </source>
</evidence>
<dbReference type="GeneID" id="108671799"/>
<proteinExistence type="inferred from homology"/>
<evidence type="ECO:0000256" key="1">
    <source>
        <dbReference type="ARBA" id="ARBA00004496"/>
    </source>
</evidence>
<dbReference type="SUPFAM" id="SSF51735">
    <property type="entry name" value="NAD(P)-binding Rossmann-fold domains"/>
    <property type="match status" value="1"/>
</dbReference>
<evidence type="ECO:0000256" key="8">
    <source>
        <dbReference type="ARBA" id="ARBA00023002"/>
    </source>
</evidence>
<dbReference type="OMA" id="FKGWTLY"/>
<dbReference type="InterPro" id="IPR002347">
    <property type="entry name" value="SDR_fam"/>
</dbReference>
<dbReference type="RefSeq" id="XP_018014872.1">
    <property type="nucleotide sequence ID" value="XM_018159383.2"/>
</dbReference>
<dbReference type="InterPro" id="IPR006393">
    <property type="entry name" value="Sepiapterin_red"/>
</dbReference>
<dbReference type="Proteomes" id="UP000694843">
    <property type="component" value="Unplaced"/>
</dbReference>
<dbReference type="Pfam" id="PF00106">
    <property type="entry name" value="adh_short"/>
    <property type="match status" value="1"/>
</dbReference>